<dbReference type="HOGENOM" id="CLU_3326350_0_0_6"/>
<dbReference type="EMBL" id="CP000822">
    <property type="protein sequence ID" value="ABV14505.1"/>
    <property type="molecule type" value="Genomic_DNA"/>
</dbReference>
<accession>A8ALZ3</accession>
<gene>
    <name evidence="1" type="ordered locus">CKO_03422</name>
</gene>
<dbReference type="Proteomes" id="UP000008148">
    <property type="component" value="Chromosome"/>
</dbReference>
<dbReference type="STRING" id="290338.CKO_03422"/>
<organism evidence="1 2">
    <name type="scientific">Citrobacter koseri (strain ATCC BAA-895 / CDC 4225-83 / SGSC4696)</name>
    <dbReference type="NCBI Taxonomy" id="290338"/>
    <lineage>
        <taxon>Bacteria</taxon>
        <taxon>Pseudomonadati</taxon>
        <taxon>Pseudomonadota</taxon>
        <taxon>Gammaproteobacteria</taxon>
        <taxon>Enterobacterales</taxon>
        <taxon>Enterobacteriaceae</taxon>
        <taxon>Citrobacter</taxon>
    </lineage>
</organism>
<sequence>MPAPPSGMVCGCRMALRLSGLRLAPIFAAINPSCVINY</sequence>
<evidence type="ECO:0000313" key="2">
    <source>
        <dbReference type="Proteomes" id="UP000008148"/>
    </source>
</evidence>
<reference evidence="1 2" key="1">
    <citation type="submission" date="2007-08" db="EMBL/GenBank/DDBJ databases">
        <authorList>
            <consortium name="The Citrobacter koseri Genome Sequencing Project"/>
            <person name="McClelland M."/>
            <person name="Sanderson E.K."/>
            <person name="Porwollik S."/>
            <person name="Spieth J."/>
            <person name="Clifton W.S."/>
            <person name="Latreille P."/>
            <person name="Courtney L."/>
            <person name="Wang C."/>
            <person name="Pepin K."/>
            <person name="Bhonagiri V."/>
            <person name="Nash W."/>
            <person name="Johnson M."/>
            <person name="Thiruvilangam P."/>
            <person name="Wilson R."/>
        </authorList>
    </citation>
    <scope>NUCLEOTIDE SEQUENCE [LARGE SCALE GENOMIC DNA]</scope>
    <source>
        <strain evidence="2">ATCC BAA-895 / CDC 4225-83 / SGSC4696</strain>
    </source>
</reference>
<protein>
    <submittedName>
        <fullName evidence="1">Uncharacterized protein</fullName>
    </submittedName>
</protein>
<dbReference type="KEGG" id="cko:CKO_03422"/>
<evidence type="ECO:0000313" key="1">
    <source>
        <dbReference type="EMBL" id="ABV14505.1"/>
    </source>
</evidence>
<proteinExistence type="predicted"/>
<dbReference type="AlphaFoldDB" id="A8ALZ3"/>
<keyword evidence="2" id="KW-1185">Reference proteome</keyword>
<name>A8ALZ3_CITK8</name>